<protein>
    <recommendedName>
        <fullName evidence="2">cysteine dioxygenase</fullName>
        <ecNumber evidence="2">1.13.11.20</ecNumber>
    </recommendedName>
</protein>
<dbReference type="InterPro" id="IPR010300">
    <property type="entry name" value="CDO_1"/>
</dbReference>
<keyword evidence="3 8" id="KW-0378">Hydrolase</keyword>
<evidence type="ECO:0000256" key="3">
    <source>
        <dbReference type="ARBA" id="ARBA00022801"/>
    </source>
</evidence>
<dbReference type="InterPro" id="IPR021771">
    <property type="entry name" value="Triacylglycerol_lipase_N"/>
</dbReference>
<comment type="similarity">
    <text evidence="1">Belongs to the cysteine dioxygenase family.</text>
</comment>
<keyword evidence="7" id="KW-0408">Iron</keyword>
<evidence type="ECO:0000256" key="6">
    <source>
        <dbReference type="PIRSR" id="PIRSR610300-50"/>
    </source>
</evidence>
<reference evidence="12" key="2">
    <citation type="journal article" date="2023" name="Microbiol Resour">
        <title>Decontamination and Annotation of the Draft Genome Sequence of the Oomycete Lagenidium giganteum ARSEF 373.</title>
        <authorList>
            <person name="Morgan W.R."/>
            <person name="Tartar A."/>
        </authorList>
    </citation>
    <scope>NUCLEOTIDE SEQUENCE</scope>
    <source>
        <strain evidence="12">ARSEF 373</strain>
    </source>
</reference>
<dbReference type="Pfam" id="PF05995">
    <property type="entry name" value="CDO_I"/>
    <property type="match status" value="1"/>
</dbReference>
<dbReference type="InterPro" id="IPR014710">
    <property type="entry name" value="RmlC-like_jellyroll"/>
</dbReference>
<comment type="caution">
    <text evidence="8">Lacks conserved residue(s) required for the propagation of feature annotation.</text>
</comment>
<dbReference type="Gene3D" id="2.60.120.10">
    <property type="entry name" value="Jelly Rolls"/>
    <property type="match status" value="1"/>
</dbReference>
<dbReference type="InterPro" id="IPR016035">
    <property type="entry name" value="Acyl_Trfase/lysoPLipase"/>
</dbReference>
<keyword evidence="6" id="KW-0883">Thioether bond</keyword>
<dbReference type="GO" id="GO:0016042">
    <property type="term" value="P:lipid catabolic process"/>
    <property type="evidence" value="ECO:0007669"/>
    <property type="project" value="UniProtKB-UniRule"/>
</dbReference>
<dbReference type="EC" id="1.13.11.20" evidence="2"/>
<evidence type="ECO:0000313" key="13">
    <source>
        <dbReference type="Proteomes" id="UP001146120"/>
    </source>
</evidence>
<feature type="active site" description="Nucleophile" evidence="8">
    <location>
        <position position="447"/>
    </location>
</feature>
<feature type="transmembrane region" description="Helical" evidence="10">
    <location>
        <begin position="103"/>
        <end position="122"/>
    </location>
</feature>
<dbReference type="PANTHER" id="PTHR14226">
    <property type="entry name" value="NEUROPATHY TARGET ESTERASE/SWISS CHEESE D.MELANOGASTER"/>
    <property type="match status" value="1"/>
</dbReference>
<dbReference type="InterPro" id="IPR011051">
    <property type="entry name" value="RmlC_Cupin_sf"/>
</dbReference>
<dbReference type="Pfam" id="PF11815">
    <property type="entry name" value="DUF3336"/>
    <property type="match status" value="1"/>
</dbReference>
<dbReference type="SUPFAM" id="SSF52151">
    <property type="entry name" value="FabD/lysophospholipase-like"/>
    <property type="match status" value="1"/>
</dbReference>
<accession>A0AAV2ZBX2</accession>
<name>A0AAV2ZBX2_9STRA</name>
<dbReference type="GO" id="GO:0017172">
    <property type="term" value="F:cysteine dioxygenase activity"/>
    <property type="evidence" value="ECO:0007669"/>
    <property type="project" value="UniProtKB-EC"/>
</dbReference>
<evidence type="ECO:0000256" key="5">
    <source>
        <dbReference type="ARBA" id="ARBA00023098"/>
    </source>
</evidence>
<keyword evidence="10" id="KW-0472">Membrane</keyword>
<dbReference type="GO" id="GO:0005506">
    <property type="term" value="F:iron ion binding"/>
    <property type="evidence" value="ECO:0007669"/>
    <property type="project" value="InterPro"/>
</dbReference>
<comment type="caution">
    <text evidence="12">The sequence shown here is derived from an EMBL/GenBank/DDBJ whole genome shotgun (WGS) entry which is preliminary data.</text>
</comment>
<keyword evidence="5 8" id="KW-0443">Lipid metabolism</keyword>
<feature type="transmembrane region" description="Helical" evidence="10">
    <location>
        <begin position="212"/>
        <end position="234"/>
    </location>
</feature>
<keyword evidence="7" id="KW-0479">Metal-binding</keyword>
<evidence type="ECO:0000256" key="4">
    <source>
        <dbReference type="ARBA" id="ARBA00022963"/>
    </source>
</evidence>
<evidence type="ECO:0000313" key="12">
    <source>
        <dbReference type="EMBL" id="DBA04933.1"/>
    </source>
</evidence>
<feature type="binding site" evidence="7">
    <location>
        <position position="859"/>
    </location>
    <ligand>
        <name>Fe cation</name>
        <dbReference type="ChEBI" id="CHEBI:24875"/>
        <note>catalytic</note>
    </ligand>
</feature>
<evidence type="ECO:0000256" key="1">
    <source>
        <dbReference type="ARBA" id="ARBA00006622"/>
    </source>
</evidence>
<dbReference type="InterPro" id="IPR050301">
    <property type="entry name" value="NTE"/>
</dbReference>
<feature type="transmembrane region" description="Helical" evidence="10">
    <location>
        <begin position="187"/>
        <end position="205"/>
    </location>
</feature>
<feature type="non-terminal residue" evidence="12">
    <location>
        <position position="1"/>
    </location>
</feature>
<dbReference type="CDD" id="cd10548">
    <property type="entry name" value="cupin_CDO"/>
    <property type="match status" value="1"/>
</dbReference>
<feature type="cross-link" description="3'-(S-cysteinyl)-tyrosine (Cys-Tyr)" evidence="6">
    <location>
        <begin position="864"/>
        <end position="924"/>
    </location>
</feature>
<dbReference type="AlphaFoldDB" id="A0AAV2ZBX2"/>
<evidence type="ECO:0000256" key="9">
    <source>
        <dbReference type="SAM" id="MobiDB-lite"/>
    </source>
</evidence>
<keyword evidence="13" id="KW-1185">Reference proteome</keyword>
<keyword evidence="10" id="KW-1133">Transmembrane helix</keyword>
<evidence type="ECO:0000259" key="11">
    <source>
        <dbReference type="PROSITE" id="PS51635"/>
    </source>
</evidence>
<organism evidence="12 13">
    <name type="scientific">Lagenidium giganteum</name>
    <dbReference type="NCBI Taxonomy" id="4803"/>
    <lineage>
        <taxon>Eukaryota</taxon>
        <taxon>Sar</taxon>
        <taxon>Stramenopiles</taxon>
        <taxon>Oomycota</taxon>
        <taxon>Peronosporomycetes</taxon>
        <taxon>Pythiales</taxon>
        <taxon>Pythiaceae</taxon>
    </lineage>
</organism>
<keyword evidence="10" id="KW-0812">Transmembrane</keyword>
<dbReference type="PANTHER" id="PTHR14226:SF10">
    <property type="entry name" value="TRIACYLGLYCEROL LIPASE 4-RELATED"/>
    <property type="match status" value="1"/>
</dbReference>
<gene>
    <name evidence="12" type="ORF">N0F65_006935</name>
</gene>
<evidence type="ECO:0000256" key="2">
    <source>
        <dbReference type="ARBA" id="ARBA00013133"/>
    </source>
</evidence>
<feature type="binding site" evidence="7">
    <location>
        <position position="907"/>
    </location>
    <ligand>
        <name>Fe cation</name>
        <dbReference type="ChEBI" id="CHEBI:24875"/>
        <note>catalytic</note>
    </ligand>
</feature>
<dbReference type="Gene3D" id="3.40.1090.10">
    <property type="entry name" value="Cytosolic phospholipase A2 catalytic domain"/>
    <property type="match status" value="2"/>
</dbReference>
<feature type="domain" description="PNPLA" evidence="11">
    <location>
        <begin position="414"/>
        <end position="624"/>
    </location>
</feature>
<dbReference type="PROSITE" id="PS51635">
    <property type="entry name" value="PNPLA"/>
    <property type="match status" value="1"/>
</dbReference>
<proteinExistence type="inferred from homology"/>
<dbReference type="Proteomes" id="UP001146120">
    <property type="component" value="Unassembled WGS sequence"/>
</dbReference>
<feature type="short sequence motif" description="GXSXG" evidence="8">
    <location>
        <begin position="445"/>
        <end position="449"/>
    </location>
</feature>
<evidence type="ECO:0000256" key="8">
    <source>
        <dbReference type="PROSITE-ProRule" id="PRU01161"/>
    </source>
</evidence>
<dbReference type="GO" id="GO:0004806">
    <property type="term" value="F:triacylglycerol lipase activity"/>
    <property type="evidence" value="ECO:0007669"/>
    <property type="project" value="InterPro"/>
</dbReference>
<dbReference type="InterPro" id="IPR002641">
    <property type="entry name" value="PNPLA_dom"/>
</dbReference>
<feature type="active site" description="Proton acceptor" evidence="8">
    <location>
        <position position="611"/>
    </location>
</feature>
<dbReference type="Pfam" id="PF01734">
    <property type="entry name" value="Patatin"/>
    <property type="match status" value="1"/>
</dbReference>
<keyword evidence="4 8" id="KW-0442">Lipid degradation</keyword>
<reference evidence="12" key="1">
    <citation type="submission" date="2022-11" db="EMBL/GenBank/DDBJ databases">
        <authorList>
            <person name="Morgan W.R."/>
            <person name="Tartar A."/>
        </authorList>
    </citation>
    <scope>NUCLEOTIDE SEQUENCE</scope>
    <source>
        <strain evidence="12">ARSEF 373</strain>
    </source>
</reference>
<feature type="binding site" evidence="7">
    <location>
        <position position="857"/>
    </location>
    <ligand>
        <name>Fe cation</name>
        <dbReference type="ChEBI" id="CHEBI:24875"/>
        <note>catalytic</note>
    </ligand>
</feature>
<evidence type="ECO:0000256" key="10">
    <source>
        <dbReference type="SAM" id="Phobius"/>
    </source>
</evidence>
<dbReference type="SUPFAM" id="SSF51182">
    <property type="entry name" value="RmlC-like cupins"/>
    <property type="match status" value="1"/>
</dbReference>
<dbReference type="EMBL" id="DAKRPA010000004">
    <property type="protein sequence ID" value="DBA04933.1"/>
    <property type="molecule type" value="Genomic_DNA"/>
</dbReference>
<sequence>SDASVSRRGATRLALGSVHAMASSNAPRSHAFDSRRSRTGAHQHNGSEMKSTRHRRHVPAAAPAASTLVDRTASPTGVRATTMASPRGVKATPWKDTDRIAQFIANLAGGCFVLLGVTSYVLRAIRQSLADSPNVREYLWLHVMKWTPAVSPCWLSNGGSFWTKAQECALLAVAQAQRVQLDLSDPLVLSAWISGLTMLSVLVLAMRKYKWLGWFLGVQFVVIIQWFVALYQVFRILLSMTLFAVVKVWKWSVVWSRNVHATLFQAKNKQAEALRVSMKRAMSYVEWANMAKTLDILEDKEHWKKTVLPEDQEHCDFKQLAKNVDKLAQAIDTKSIDEIKYILAAFVMRDKLGTDSPMLHLECSHGTKHLITKYNELVIQALELLHNAGPGLFPPTEKTTFFKKLKQSFGSTALCLSGGGAIAMYHMGVIRALLEADLLPNVVSGSSGGSIAAAMTACKTNEELLNDIVQNDISTRFIPWGIRWFPPLLDQLAHCIKTGFLVECSDFERTTQQYYGEPLNSQEKMMHYTFQDAYRKTGRHVCITVSASDVTGQRGPKKLLLSHINSPHVLLWSAVAVSCSLPGIMKGKQLMARDHEGNIVPYTSLGQEWMDGSIQHDLPMETMASCFNVTNFIVSQVNPPVVPFVSEAIDNPKFRNSVFHMLESVIAADVRHRLKMLAFLGLFPRIYGHQFSSMFRQNFSGNVTIVPDFIFAEAIGIKAILNPTVEDMDRYILGGQRAVWPKLEYIRHLCSVEKSIDQILEQLLGPSVSPYKNWLNPLSTLVAAIEENLQRKDEKPLQHKTELQELLREFPSDSEELAPFAQFDASRNYTRNLISTDHETYALMLICWNKGKYSPIHDHPSDGCWVKVIQGEVNEVRYKKSDTKLIETSNVVLTDGVTYMDDSLGLHKVGNPNHELDAITMHLYSPPYEKCRIWFDPEHAEKSSIAVSNYYTEFGQKVEF</sequence>
<evidence type="ECO:0000256" key="7">
    <source>
        <dbReference type="PIRSR" id="PIRSR610300-51"/>
    </source>
</evidence>
<feature type="region of interest" description="Disordered" evidence="9">
    <location>
        <begin position="16"/>
        <end position="91"/>
    </location>
</feature>